<evidence type="ECO:0000313" key="1">
    <source>
        <dbReference type="EMBL" id="KAI4302494.1"/>
    </source>
</evidence>
<dbReference type="Proteomes" id="UP001057402">
    <property type="component" value="Chromosome 12"/>
</dbReference>
<evidence type="ECO:0000313" key="2">
    <source>
        <dbReference type="Proteomes" id="UP001057402"/>
    </source>
</evidence>
<sequence>MSSSLSLYQSEKAPPPHAREVTKSIVGKSAMCGYKYRVGLELGSLTETRYTSIDMFDWNDEAIANIIWGEAGDSGDHIVPYPDKGEQDGHKKFQNQEPMDNKPTEHNLSGAKLDFQGIRPERSAASKTNGQSSASVMASWPNVATSEVAETGLSSLNDEMFSDSVLNGKYFADEIREHIRRNSARHSEWFVDSEQLDWLDGESEPYVNLEGQELSDFGKYGWENIDSFDDIDRMFSNADPIFPSIALGNPDEIWSSSNNKKRGLRESFGSSTGALETSEVTRVKSKYGRSGQSVDLSFESMYDSVSHTFQQKSELLSIAGDGAYNREHNLAVEMKTRPVSSHLAAEKIFTLNEFAHKVYEQESCLKFQKKARGKAKGKSSQHLNSRCSVPLSSASGFYTHHLTAALPQVCLPFSQSQLDEGAETFNYQPMQQSYMTPSAFTYYTNPFAPTDLSPCYQPAFPGYDVTSTDVDSAGKQHDSPGKAPTMTPREKIEKLRRRQQMQAILAIQNQLQQFGNQVSSNAIAQNNSLESLNKLKSGPTYEVNNLRTHPSLDVPSSIEQDESSTLSAAADGYSVEEAVLQQLQDMISKLDVPVCIAIRDSLFRLATSALQRQKTNYLNSSCTCTMDQHGAAVKEEHVNSKREVNATDSETDTNPMDRAVAHLLFHRLLSGKHPETPESSMSTKLTIEQQEPNGADQGVDSGRSSKISFDFCSHGLGNPCRLPADCMVMSCPSPNYGAVVAGALVGTSNP</sequence>
<name>A0ACB9KY91_9MYRT</name>
<protein>
    <submittedName>
        <fullName evidence="1">Uncharacterized protein</fullName>
    </submittedName>
</protein>
<accession>A0ACB9KY91</accession>
<dbReference type="EMBL" id="CM042891">
    <property type="protein sequence ID" value="KAI4302494.1"/>
    <property type="molecule type" value="Genomic_DNA"/>
</dbReference>
<gene>
    <name evidence="1" type="ORF">MLD38_038231</name>
</gene>
<comment type="caution">
    <text evidence="1">The sequence shown here is derived from an EMBL/GenBank/DDBJ whole genome shotgun (WGS) entry which is preliminary data.</text>
</comment>
<keyword evidence="2" id="KW-1185">Reference proteome</keyword>
<organism evidence="1 2">
    <name type="scientific">Melastoma candidum</name>
    <dbReference type="NCBI Taxonomy" id="119954"/>
    <lineage>
        <taxon>Eukaryota</taxon>
        <taxon>Viridiplantae</taxon>
        <taxon>Streptophyta</taxon>
        <taxon>Embryophyta</taxon>
        <taxon>Tracheophyta</taxon>
        <taxon>Spermatophyta</taxon>
        <taxon>Magnoliopsida</taxon>
        <taxon>eudicotyledons</taxon>
        <taxon>Gunneridae</taxon>
        <taxon>Pentapetalae</taxon>
        <taxon>rosids</taxon>
        <taxon>malvids</taxon>
        <taxon>Myrtales</taxon>
        <taxon>Melastomataceae</taxon>
        <taxon>Melastomatoideae</taxon>
        <taxon>Melastomateae</taxon>
        <taxon>Melastoma</taxon>
    </lineage>
</organism>
<reference evidence="2" key="1">
    <citation type="journal article" date="2023" name="Front. Plant Sci.">
        <title>Chromosomal-level genome assembly of Melastoma candidum provides insights into trichome evolution.</title>
        <authorList>
            <person name="Zhong Y."/>
            <person name="Wu W."/>
            <person name="Sun C."/>
            <person name="Zou P."/>
            <person name="Liu Y."/>
            <person name="Dai S."/>
            <person name="Zhou R."/>
        </authorList>
    </citation>
    <scope>NUCLEOTIDE SEQUENCE [LARGE SCALE GENOMIC DNA]</scope>
</reference>
<proteinExistence type="predicted"/>